<dbReference type="EMBL" id="LAZR01003643">
    <property type="protein sequence ID" value="KKN16139.1"/>
    <property type="molecule type" value="Genomic_DNA"/>
</dbReference>
<organism evidence="1">
    <name type="scientific">marine sediment metagenome</name>
    <dbReference type="NCBI Taxonomy" id="412755"/>
    <lineage>
        <taxon>unclassified sequences</taxon>
        <taxon>metagenomes</taxon>
        <taxon>ecological metagenomes</taxon>
    </lineage>
</organism>
<gene>
    <name evidence="1" type="ORF">LCGC14_0978760</name>
</gene>
<name>A0A0F9NDT9_9ZZZZ</name>
<protein>
    <submittedName>
        <fullName evidence="1">Uncharacterized protein</fullName>
    </submittedName>
</protein>
<proteinExistence type="predicted"/>
<sequence>MSDNKQELLNNFKRSEVITHKIIDLIDQEKDHVIFYLGILLAQKTVKQGLIASGVLELSIKELDDFLDMQLGEVLDKRPEFKNSDAFAKYLNKEKKAK</sequence>
<reference evidence="1" key="1">
    <citation type="journal article" date="2015" name="Nature">
        <title>Complex archaea that bridge the gap between prokaryotes and eukaryotes.</title>
        <authorList>
            <person name="Spang A."/>
            <person name="Saw J.H."/>
            <person name="Jorgensen S.L."/>
            <person name="Zaremba-Niedzwiedzka K."/>
            <person name="Martijn J."/>
            <person name="Lind A.E."/>
            <person name="van Eijk R."/>
            <person name="Schleper C."/>
            <person name="Guy L."/>
            <person name="Ettema T.J."/>
        </authorList>
    </citation>
    <scope>NUCLEOTIDE SEQUENCE</scope>
</reference>
<accession>A0A0F9NDT9</accession>
<dbReference type="AlphaFoldDB" id="A0A0F9NDT9"/>
<evidence type="ECO:0000313" key="1">
    <source>
        <dbReference type="EMBL" id="KKN16139.1"/>
    </source>
</evidence>
<comment type="caution">
    <text evidence="1">The sequence shown here is derived from an EMBL/GenBank/DDBJ whole genome shotgun (WGS) entry which is preliminary data.</text>
</comment>